<evidence type="ECO:0000256" key="2">
    <source>
        <dbReference type="ARBA" id="ARBA00022448"/>
    </source>
</evidence>
<comment type="subcellular location">
    <subcellularLocation>
        <location evidence="1 9">Cell inner membrane</location>
        <topology evidence="1 9">Multi-pass membrane protein</topology>
    </subcellularLocation>
</comment>
<keyword evidence="7 9" id="KW-0472">Membrane</keyword>
<keyword evidence="2 9" id="KW-0813">Transport</keyword>
<reference evidence="11 12" key="1">
    <citation type="submission" date="2018-10" db="EMBL/GenBank/DDBJ databases">
        <title>Xanthobacter tagetidis genome sequencing and assembly.</title>
        <authorList>
            <person name="Maclea K.S."/>
            <person name="Goen A.E."/>
            <person name="Fatima S.A."/>
        </authorList>
    </citation>
    <scope>NUCLEOTIDE SEQUENCE [LARGE SCALE GENOMIC DNA]</scope>
    <source>
        <strain evidence="11 12">ATCC 700314</strain>
    </source>
</reference>
<evidence type="ECO:0000256" key="6">
    <source>
        <dbReference type="ARBA" id="ARBA00022989"/>
    </source>
</evidence>
<dbReference type="PANTHER" id="PTHR35011:SF10">
    <property type="entry name" value="TRAP TRANSPORTER SMALL PERMEASE PROTEIN"/>
    <property type="match status" value="1"/>
</dbReference>
<keyword evidence="5 9" id="KW-0812">Transmembrane</keyword>
<dbReference type="RefSeq" id="WP_121622889.1">
    <property type="nucleotide sequence ID" value="NZ_JACIIW010000001.1"/>
</dbReference>
<keyword evidence="12" id="KW-1185">Reference proteome</keyword>
<keyword evidence="4 9" id="KW-0997">Cell inner membrane</keyword>
<feature type="transmembrane region" description="Helical" evidence="9">
    <location>
        <begin position="51"/>
        <end position="69"/>
    </location>
</feature>
<dbReference type="GO" id="GO:0015740">
    <property type="term" value="P:C4-dicarboxylate transport"/>
    <property type="evidence" value="ECO:0007669"/>
    <property type="project" value="TreeGrafter"/>
</dbReference>
<feature type="transmembrane region" description="Helical" evidence="9">
    <location>
        <begin position="126"/>
        <end position="148"/>
    </location>
</feature>
<evidence type="ECO:0000256" key="1">
    <source>
        <dbReference type="ARBA" id="ARBA00004429"/>
    </source>
</evidence>
<dbReference type="PANTHER" id="PTHR35011">
    <property type="entry name" value="2,3-DIKETO-L-GULONATE TRAP TRANSPORTER SMALL PERMEASE PROTEIN YIAM"/>
    <property type="match status" value="1"/>
</dbReference>
<dbReference type="InterPro" id="IPR007387">
    <property type="entry name" value="TRAP_DctQ"/>
</dbReference>
<comment type="function">
    <text evidence="9">Part of the tripartite ATP-independent periplasmic (TRAP) transport system.</text>
</comment>
<dbReference type="GO" id="GO:0022857">
    <property type="term" value="F:transmembrane transporter activity"/>
    <property type="evidence" value="ECO:0007669"/>
    <property type="project" value="UniProtKB-UniRule"/>
</dbReference>
<dbReference type="OrthoDB" id="7159137at2"/>
<proteinExistence type="inferred from homology"/>
<feature type="transmembrane region" description="Helical" evidence="9">
    <location>
        <begin position="90"/>
        <end position="114"/>
    </location>
</feature>
<evidence type="ECO:0000256" key="8">
    <source>
        <dbReference type="ARBA" id="ARBA00038436"/>
    </source>
</evidence>
<evidence type="ECO:0000256" key="5">
    <source>
        <dbReference type="ARBA" id="ARBA00022692"/>
    </source>
</evidence>
<evidence type="ECO:0000256" key="3">
    <source>
        <dbReference type="ARBA" id="ARBA00022475"/>
    </source>
</evidence>
<dbReference type="AlphaFoldDB" id="A0A3L7AH22"/>
<gene>
    <name evidence="11" type="ORF">D9R14_08490</name>
</gene>
<dbReference type="Pfam" id="PF04290">
    <property type="entry name" value="DctQ"/>
    <property type="match status" value="1"/>
</dbReference>
<evidence type="ECO:0000256" key="9">
    <source>
        <dbReference type="RuleBase" id="RU369079"/>
    </source>
</evidence>
<dbReference type="EMBL" id="RCTF01000005">
    <property type="protein sequence ID" value="RLP79679.1"/>
    <property type="molecule type" value="Genomic_DNA"/>
</dbReference>
<comment type="similarity">
    <text evidence="8 9">Belongs to the TRAP transporter small permease family.</text>
</comment>
<accession>A0A3L7AH22</accession>
<evidence type="ECO:0000313" key="11">
    <source>
        <dbReference type="EMBL" id="RLP79679.1"/>
    </source>
</evidence>
<evidence type="ECO:0000259" key="10">
    <source>
        <dbReference type="Pfam" id="PF04290"/>
    </source>
</evidence>
<dbReference type="InterPro" id="IPR055348">
    <property type="entry name" value="DctQ"/>
</dbReference>
<feature type="domain" description="Tripartite ATP-independent periplasmic transporters DctQ component" evidence="10">
    <location>
        <begin position="28"/>
        <end position="159"/>
    </location>
</feature>
<feature type="transmembrane region" description="Helical" evidence="9">
    <location>
        <begin position="12"/>
        <end position="39"/>
    </location>
</feature>
<evidence type="ECO:0000313" key="12">
    <source>
        <dbReference type="Proteomes" id="UP000269692"/>
    </source>
</evidence>
<dbReference type="Proteomes" id="UP000269692">
    <property type="component" value="Unassembled WGS sequence"/>
</dbReference>
<dbReference type="GO" id="GO:0005886">
    <property type="term" value="C:plasma membrane"/>
    <property type="evidence" value="ECO:0007669"/>
    <property type="project" value="UniProtKB-SubCell"/>
</dbReference>
<keyword evidence="3" id="KW-1003">Cell membrane</keyword>
<protein>
    <recommendedName>
        <fullName evidence="9">TRAP transporter small permease protein</fullName>
    </recommendedName>
</protein>
<organism evidence="11 12">
    <name type="scientific">Xanthobacter tagetidis</name>
    <dbReference type="NCBI Taxonomy" id="60216"/>
    <lineage>
        <taxon>Bacteria</taxon>
        <taxon>Pseudomonadati</taxon>
        <taxon>Pseudomonadota</taxon>
        <taxon>Alphaproteobacteria</taxon>
        <taxon>Hyphomicrobiales</taxon>
        <taxon>Xanthobacteraceae</taxon>
        <taxon>Xanthobacter</taxon>
    </lineage>
</organism>
<comment type="caution">
    <text evidence="11">The sequence shown here is derived from an EMBL/GenBank/DDBJ whole genome shotgun (WGS) entry which is preliminary data.</text>
</comment>
<evidence type="ECO:0000256" key="7">
    <source>
        <dbReference type="ARBA" id="ARBA00023136"/>
    </source>
</evidence>
<name>A0A3L7AH22_9HYPH</name>
<keyword evidence="6 9" id="KW-1133">Transmembrane helix</keyword>
<comment type="subunit">
    <text evidence="9">The complex comprises the extracytoplasmic solute receptor protein and the two transmembrane proteins.</text>
</comment>
<evidence type="ECO:0000256" key="4">
    <source>
        <dbReference type="ARBA" id="ARBA00022519"/>
    </source>
</evidence>
<sequence length="168" mass="18434">MLRLYLKTVDTLSKIAGVASGVMLLAAMLIICQMIFLRYVFRAPTIWQTDFVIFSATAAIFLGAPYVLLTRGHVGVDVIEIMARPPVRRVLGLIGAALGLLFAIAMTVASYIFFHEAYVNEWRTSSAAAIILWVPLLPLPIGFGLLTLQYIAEILRRLKGVDGFGAHP</sequence>